<proteinExistence type="predicted"/>
<dbReference type="KEGG" id="scad:DN051_17185"/>
<dbReference type="SUPFAM" id="SSF52922">
    <property type="entry name" value="TK C-terminal domain-like"/>
    <property type="match status" value="1"/>
</dbReference>
<dbReference type="InterPro" id="IPR019752">
    <property type="entry name" value="Pyrv/ketoisovalerate_OxRed_cat"/>
</dbReference>
<dbReference type="NCBIfam" id="TIGR03710">
    <property type="entry name" value="OAFO_sf"/>
    <property type="match status" value="1"/>
</dbReference>
<dbReference type="SUPFAM" id="SSF53323">
    <property type="entry name" value="Pyruvate-ferredoxin oxidoreductase, PFOR, domain III"/>
    <property type="match status" value="1"/>
</dbReference>
<sequence>MTSQVSSQAEQADGAVVGEQRKAVGVKDVRRIDRVIIRFAGDSGDGMQLTGDRFTSETASFGNDLSTLPNFPAEIRAPAGTLPGVSSFQLHFADHDILTPGDAPNVLVAMNPAALKANVGDLPRGAEIIVNTDEFTKRAMQKVGYETNPLEDGSLDGYHLHPVPLTTLTVEALKEFDLTRKEAERSKNMFALGLLSWMYHRPTEGTEKFLRSKFAKKPDIAAANIAAFRAGWNFGETTEDFAVSYEVAPAAKAFPVGTYRNISGNLALAYGLIAAGRQADLPLFLGSYPITPASDILHELSKHKNFGVRTFQAEDEIAGIGAALGAAFGGSLAVTTTSGPGVALKSETIGLAVSLELPLLVVDIQRGGPSTGLPTKTEQADLLQAMYGRNGEAPVPVVAPRTPADCFDAALEAARIALTYRTPVFLLSDGYLANGSEPWRIPDLDQLPDLTVQFAQGPNHTLEDGSEVFWPYKRDPQTLARPWAVPGTPGLEHRIGGIEKQDGSGNISYDPANHDLMVRTRQAKIDGIDVPDVEVDDPGEAKILVLGWGSTYGPITAAVRRLRAAGRPVAQAHLRHLNPFPRNLGAVLARYEKVMIPEMNLGQLATLIRAKYLVDAHSYNQVNGMPFKAEQLATALKEAIDG</sequence>
<dbReference type="AlphaFoldDB" id="A0A2Z4IZF0"/>
<dbReference type="Proteomes" id="UP000249616">
    <property type="component" value="Chromosome"/>
</dbReference>
<feature type="domain" description="Pyruvate/ketoisovalerate oxidoreductase catalytic" evidence="2">
    <location>
        <begin position="44"/>
        <end position="231"/>
    </location>
</feature>
<feature type="domain" description="Pyruvate flavodoxin/ferredoxin oxidoreductase pyrimidine binding" evidence="3">
    <location>
        <begin position="284"/>
        <end position="499"/>
    </location>
</feature>
<dbReference type="Pfam" id="PF01855">
    <property type="entry name" value="POR_N"/>
    <property type="match status" value="1"/>
</dbReference>
<dbReference type="EMBL" id="CP030073">
    <property type="protein sequence ID" value="AWW38170.1"/>
    <property type="molecule type" value="Genomic_DNA"/>
</dbReference>
<dbReference type="Gene3D" id="3.40.50.970">
    <property type="match status" value="1"/>
</dbReference>
<organism evidence="5 6">
    <name type="scientific">Streptomyces cadmiisoli</name>
    <dbReference type="NCBI Taxonomy" id="2184053"/>
    <lineage>
        <taxon>Bacteria</taxon>
        <taxon>Bacillati</taxon>
        <taxon>Actinomycetota</taxon>
        <taxon>Actinomycetes</taxon>
        <taxon>Kitasatosporales</taxon>
        <taxon>Streptomycetaceae</taxon>
        <taxon>Streptomyces</taxon>
        <taxon>Streptomyces aurantiacus group</taxon>
    </lineage>
</organism>
<name>A0A2Z4IZF0_9ACTN</name>
<dbReference type="GO" id="GO:0000287">
    <property type="term" value="F:magnesium ion binding"/>
    <property type="evidence" value="ECO:0007669"/>
    <property type="project" value="UniProtKB-ARBA"/>
</dbReference>
<evidence type="ECO:0000256" key="1">
    <source>
        <dbReference type="ARBA" id="ARBA00023002"/>
    </source>
</evidence>
<reference evidence="5 6" key="1">
    <citation type="journal article" date="2019" name="Int. J. Syst. Evol. Microbiol.">
        <title>Streptomyces cadmiisoli sp. nov., a novel actinomycete isolated from cadmium-contaminated soil.</title>
        <authorList>
            <person name="Li K."/>
            <person name="Tang X."/>
            <person name="Zhao J."/>
            <person name="Guo Y."/>
            <person name="Tang Y."/>
            <person name="Gao J."/>
        </authorList>
    </citation>
    <scope>NUCLEOTIDE SEQUENCE [LARGE SCALE GENOMIC DNA]</scope>
    <source>
        <strain evidence="5 6">ZFG47</strain>
    </source>
</reference>
<dbReference type="Pfam" id="PF01558">
    <property type="entry name" value="POR"/>
    <property type="match status" value="1"/>
</dbReference>
<dbReference type="InterPro" id="IPR002869">
    <property type="entry name" value="Pyrv_flavodox_OxRed_cen"/>
</dbReference>
<dbReference type="InterPro" id="IPR022367">
    <property type="entry name" value="2-oxoacid/accept_OxRdtase_asu"/>
</dbReference>
<gene>
    <name evidence="5" type="ORF">DN051_17185</name>
</gene>
<dbReference type="CDD" id="cd07034">
    <property type="entry name" value="TPP_PYR_PFOR_IOR-alpha_like"/>
    <property type="match status" value="1"/>
</dbReference>
<dbReference type="FunFam" id="3.40.920.10:FF:000002">
    <property type="entry name" value="2-oxoglutarate oxidoreductase, alpha subunit"/>
    <property type="match status" value="1"/>
</dbReference>
<dbReference type="SUPFAM" id="SSF52518">
    <property type="entry name" value="Thiamin diphosphate-binding fold (THDP-binding)"/>
    <property type="match status" value="1"/>
</dbReference>
<dbReference type="Pfam" id="PF17147">
    <property type="entry name" value="PFOR_II"/>
    <property type="match status" value="1"/>
</dbReference>
<dbReference type="InterPro" id="IPR009014">
    <property type="entry name" value="Transketo_C/PFOR_II"/>
</dbReference>
<dbReference type="InterPro" id="IPR050722">
    <property type="entry name" value="Pyruvate:ferred/Flavod_OxRd"/>
</dbReference>
<dbReference type="PANTHER" id="PTHR32154:SF20">
    <property type="entry name" value="2-OXOGLUTARATE OXIDOREDUCTASE SUBUNIT KORA"/>
    <property type="match status" value="1"/>
</dbReference>
<evidence type="ECO:0000259" key="3">
    <source>
        <dbReference type="Pfam" id="PF01855"/>
    </source>
</evidence>
<dbReference type="RefSeq" id="WP_112439020.1">
    <property type="nucleotide sequence ID" value="NZ_CBDRHE010000007.1"/>
</dbReference>
<dbReference type="FunFam" id="3.40.50.970:FF:000022">
    <property type="entry name" value="2-oxoglutarate ferredoxin oxidoreductase alpha subunit"/>
    <property type="match status" value="1"/>
</dbReference>
<keyword evidence="1" id="KW-0560">Oxidoreductase</keyword>
<evidence type="ECO:0000259" key="4">
    <source>
        <dbReference type="Pfam" id="PF17147"/>
    </source>
</evidence>
<dbReference type="InterPro" id="IPR002880">
    <property type="entry name" value="Pyrv_Fd/Flavodoxin_OxRdtase_N"/>
</dbReference>
<dbReference type="GO" id="GO:0016903">
    <property type="term" value="F:oxidoreductase activity, acting on the aldehyde or oxo group of donors"/>
    <property type="evidence" value="ECO:0007669"/>
    <property type="project" value="InterPro"/>
</dbReference>
<protein>
    <submittedName>
        <fullName evidence="5">2-oxoglutarate ferredoxin oxidoreductase subunit alpha</fullName>
    </submittedName>
</protein>
<feature type="domain" description="Pyruvate:ferredoxin oxidoreductase core" evidence="4">
    <location>
        <begin position="541"/>
        <end position="624"/>
    </location>
</feature>
<dbReference type="InterPro" id="IPR033412">
    <property type="entry name" value="PFOR_II"/>
</dbReference>
<dbReference type="PANTHER" id="PTHR32154">
    <property type="entry name" value="PYRUVATE-FLAVODOXIN OXIDOREDUCTASE-RELATED"/>
    <property type="match status" value="1"/>
</dbReference>
<evidence type="ECO:0000313" key="6">
    <source>
        <dbReference type="Proteomes" id="UP000249616"/>
    </source>
</evidence>
<dbReference type="GO" id="GO:0006979">
    <property type="term" value="P:response to oxidative stress"/>
    <property type="evidence" value="ECO:0007669"/>
    <property type="project" value="TreeGrafter"/>
</dbReference>
<keyword evidence="6" id="KW-1185">Reference proteome</keyword>
<evidence type="ECO:0000259" key="2">
    <source>
        <dbReference type="Pfam" id="PF01558"/>
    </source>
</evidence>
<dbReference type="InterPro" id="IPR029061">
    <property type="entry name" value="THDP-binding"/>
</dbReference>
<evidence type="ECO:0000313" key="5">
    <source>
        <dbReference type="EMBL" id="AWW38170.1"/>
    </source>
</evidence>
<accession>A0A2Z4IZF0</accession>
<dbReference type="Gene3D" id="3.40.920.10">
    <property type="entry name" value="Pyruvate-ferredoxin oxidoreductase, PFOR, domain III"/>
    <property type="match status" value="1"/>
</dbReference>
<dbReference type="Gene3D" id="3.40.50.920">
    <property type="match status" value="1"/>
</dbReference>